<comment type="caution">
    <text evidence="3">The sequence shown here is derived from an EMBL/GenBank/DDBJ whole genome shotgun (WGS) entry which is preliminary data.</text>
</comment>
<organism evidence="3 4">
    <name type="scientific">Angustibacter luteus</name>
    <dbReference type="NCBI Taxonomy" id="658456"/>
    <lineage>
        <taxon>Bacteria</taxon>
        <taxon>Bacillati</taxon>
        <taxon>Actinomycetota</taxon>
        <taxon>Actinomycetes</taxon>
        <taxon>Kineosporiales</taxon>
        <taxon>Kineosporiaceae</taxon>
    </lineage>
</organism>
<proteinExistence type="predicted"/>
<dbReference type="EMBL" id="JBHSRD010000004">
    <property type="protein sequence ID" value="MFC6008267.1"/>
    <property type="molecule type" value="Genomic_DNA"/>
</dbReference>
<feature type="domain" description="SAF" evidence="2">
    <location>
        <begin position="66"/>
        <end position="129"/>
    </location>
</feature>
<evidence type="ECO:0000259" key="2">
    <source>
        <dbReference type="SMART" id="SM00858"/>
    </source>
</evidence>
<evidence type="ECO:0000313" key="3">
    <source>
        <dbReference type="EMBL" id="MFC6008267.1"/>
    </source>
</evidence>
<evidence type="ECO:0000256" key="1">
    <source>
        <dbReference type="SAM" id="MobiDB-lite"/>
    </source>
</evidence>
<dbReference type="InterPro" id="IPR013974">
    <property type="entry name" value="SAF"/>
</dbReference>
<sequence>MTTTAAAPTTAATTVAGATETPLPGRPARRLQPPSWRDPRMVVGLLLVVGSVVAGGLVVRTADDTVPVYAARHTLVPGQRLAAEDVTVVRARLDPGLDRYLAAEGPPEEGRVVLRTVGAGELVARSAVGERAEVDLRPVAVPLDPSAVRRLGPGVLVDVWVSLRRDGASDGFAEPRRIASSVEVAATTSEHGALGSSTSSAAHLLLGPDLVPEVIAAVDNEARITLVPVPATVLDDGS</sequence>
<reference evidence="4" key="1">
    <citation type="journal article" date="2019" name="Int. J. Syst. Evol. Microbiol.">
        <title>The Global Catalogue of Microorganisms (GCM) 10K type strain sequencing project: providing services to taxonomists for standard genome sequencing and annotation.</title>
        <authorList>
            <consortium name="The Broad Institute Genomics Platform"/>
            <consortium name="The Broad Institute Genome Sequencing Center for Infectious Disease"/>
            <person name="Wu L."/>
            <person name="Ma J."/>
        </authorList>
    </citation>
    <scope>NUCLEOTIDE SEQUENCE [LARGE SCALE GENOMIC DNA]</scope>
    <source>
        <strain evidence="4">KACC 14249</strain>
    </source>
</reference>
<dbReference type="Proteomes" id="UP001596189">
    <property type="component" value="Unassembled WGS sequence"/>
</dbReference>
<keyword evidence="4" id="KW-1185">Reference proteome</keyword>
<protein>
    <submittedName>
        <fullName evidence="3">SAF domain-containing protein</fullName>
    </submittedName>
</protein>
<accession>A0ABW1JFX6</accession>
<name>A0ABW1JFX6_9ACTN</name>
<dbReference type="SMART" id="SM00858">
    <property type="entry name" value="SAF"/>
    <property type="match status" value="1"/>
</dbReference>
<gene>
    <name evidence="3" type="ORF">ACFQDO_14110</name>
</gene>
<dbReference type="RefSeq" id="WP_345715040.1">
    <property type="nucleotide sequence ID" value="NZ_BAABFP010000002.1"/>
</dbReference>
<evidence type="ECO:0000313" key="4">
    <source>
        <dbReference type="Proteomes" id="UP001596189"/>
    </source>
</evidence>
<dbReference type="CDD" id="cd11614">
    <property type="entry name" value="SAF_CpaB_FlgA_like"/>
    <property type="match status" value="1"/>
</dbReference>
<feature type="region of interest" description="Disordered" evidence="1">
    <location>
        <begin position="1"/>
        <end position="34"/>
    </location>
</feature>
<feature type="compositionally biased region" description="Low complexity" evidence="1">
    <location>
        <begin position="1"/>
        <end position="21"/>
    </location>
</feature>